<dbReference type="Proteomes" id="UP001144205">
    <property type="component" value="Unassembled WGS sequence"/>
</dbReference>
<evidence type="ECO:0008006" key="3">
    <source>
        <dbReference type="Google" id="ProtNLM"/>
    </source>
</evidence>
<gene>
    <name evidence="1" type="ORF">STA1M1_01280</name>
</gene>
<organism evidence="1 2">
    <name type="scientific">Sinisalibacter aestuarii</name>
    <dbReference type="NCBI Taxonomy" id="2949426"/>
    <lineage>
        <taxon>Bacteria</taxon>
        <taxon>Pseudomonadati</taxon>
        <taxon>Pseudomonadota</taxon>
        <taxon>Alphaproteobacteria</taxon>
        <taxon>Rhodobacterales</taxon>
        <taxon>Roseobacteraceae</taxon>
        <taxon>Sinisalibacter</taxon>
    </lineage>
</organism>
<comment type="caution">
    <text evidence="1">The sequence shown here is derived from an EMBL/GenBank/DDBJ whole genome shotgun (WGS) entry which is preliminary data.</text>
</comment>
<dbReference type="EMBL" id="BROH01000001">
    <property type="protein sequence ID" value="GKY86259.1"/>
    <property type="molecule type" value="Genomic_DNA"/>
</dbReference>
<proteinExistence type="predicted"/>
<dbReference type="RefSeq" id="WP_281840227.1">
    <property type="nucleotide sequence ID" value="NZ_BROH01000001.1"/>
</dbReference>
<name>A0ABQ5LMT3_9RHOB</name>
<accession>A0ABQ5LMT3</accession>
<protein>
    <recommendedName>
        <fullName evidence="3">Lipoprotein</fullName>
    </recommendedName>
</protein>
<sequence>MRAILSLVAVLTLTACFDAEMVLDFKDRENVETTVTTELARALYDMSSLSDQDPCENGIGTLTEESFTCVQSATMTIDEAIARPNPFNESEEFDPSEGMTLTRIDDNTMRVSVKLDELNNPDNTPEQLDGMGDMAAAAFAGHSIIFRVRGYKILDTTGTLSEDGREASLVVPITGLLTGNTGLPPAFETTVQLEKSCAFLGLFCD</sequence>
<evidence type="ECO:0000313" key="1">
    <source>
        <dbReference type="EMBL" id="GKY86259.1"/>
    </source>
</evidence>
<dbReference type="PROSITE" id="PS51257">
    <property type="entry name" value="PROKAR_LIPOPROTEIN"/>
    <property type="match status" value="1"/>
</dbReference>
<evidence type="ECO:0000313" key="2">
    <source>
        <dbReference type="Proteomes" id="UP001144205"/>
    </source>
</evidence>
<keyword evidence="2" id="KW-1185">Reference proteome</keyword>
<reference evidence="1" key="1">
    <citation type="journal article" date="2023" name="Int. J. Syst. Evol. Microbiol.">
        <title>Sinisalibacter aestuarii sp. nov., isolated from estuarine sediment of the Arakawa River.</title>
        <authorList>
            <person name="Arafat S.T."/>
            <person name="Hirano S."/>
            <person name="Sato A."/>
            <person name="Takeuchi K."/>
            <person name="Yasuda T."/>
            <person name="Terahara T."/>
            <person name="Hamada M."/>
            <person name="Kobayashi T."/>
        </authorList>
    </citation>
    <scope>NUCLEOTIDE SEQUENCE</scope>
    <source>
        <strain evidence="1">B-399</strain>
    </source>
</reference>